<sequence>MSNNLAAQDFLVQRQALDQTRFATATGDRQALQPRQVLLAVDRFAFTANNITYAIMGDALSYWAFFPAEEPWGRIPVWGFADVVASASDDIKVGERIYGFFPLSTHLVVEVGKVTAGTFTDLTPHRSDLPGAYNVYLRCSKDTSARMEDLQALLRPLFTTAFLIDDFLADAFLSDKTMFDAGQVILSSASSKTAFGTAFMLHKNRDSRADYQIIGLTSAANRAFVEGLGCYDRVVDYADLATLEQRPSAYIDMAGNGDLRSRLHHHLGDAMVYSCQVGAAHWDQAVPTKDLPGAKPTMFFAPTQLKKRSEEWGADQLQARIAAAWQVFIDDLAQGSLEVVHKSGPDAIEAVYRETLAGKAIPDKGYILSF</sequence>
<dbReference type="Pfam" id="PF11017">
    <property type="entry name" value="DUF2855"/>
    <property type="match status" value="1"/>
</dbReference>
<dbReference type="EMBL" id="VHSG01000037">
    <property type="protein sequence ID" value="TQV67007.1"/>
    <property type="molecule type" value="Genomic_DNA"/>
</dbReference>
<name>A0A545SPX9_9GAMM</name>
<keyword evidence="2" id="KW-1185">Reference proteome</keyword>
<protein>
    <submittedName>
        <fullName evidence="1">DUF2855 family protein</fullName>
    </submittedName>
</protein>
<proteinExistence type="predicted"/>
<gene>
    <name evidence="1" type="ORF">FKG94_26425</name>
</gene>
<dbReference type="OrthoDB" id="8953110at2"/>
<reference evidence="1 2" key="1">
    <citation type="submission" date="2019-06" db="EMBL/GenBank/DDBJ databases">
        <title>Whole genome sequence for Cellvibrionaceae sp. R142.</title>
        <authorList>
            <person name="Wang G."/>
        </authorList>
    </citation>
    <scope>NUCLEOTIDE SEQUENCE [LARGE SCALE GENOMIC DNA]</scope>
    <source>
        <strain evidence="1 2">R142</strain>
    </source>
</reference>
<organism evidence="1 2">
    <name type="scientific">Exilibacterium tricleocarpae</name>
    <dbReference type="NCBI Taxonomy" id="2591008"/>
    <lineage>
        <taxon>Bacteria</taxon>
        <taxon>Pseudomonadati</taxon>
        <taxon>Pseudomonadota</taxon>
        <taxon>Gammaproteobacteria</taxon>
        <taxon>Cellvibrionales</taxon>
        <taxon>Cellvibrionaceae</taxon>
        <taxon>Exilibacterium</taxon>
    </lineage>
</organism>
<evidence type="ECO:0000313" key="2">
    <source>
        <dbReference type="Proteomes" id="UP000319732"/>
    </source>
</evidence>
<comment type="caution">
    <text evidence="1">The sequence shown here is derived from an EMBL/GenBank/DDBJ whole genome shotgun (WGS) entry which is preliminary data.</text>
</comment>
<accession>A0A545SPX9</accession>
<dbReference type="RefSeq" id="WP_142929956.1">
    <property type="nucleotide sequence ID" value="NZ_ML660113.1"/>
</dbReference>
<dbReference type="Proteomes" id="UP000319732">
    <property type="component" value="Unassembled WGS sequence"/>
</dbReference>
<evidence type="ECO:0000313" key="1">
    <source>
        <dbReference type="EMBL" id="TQV67007.1"/>
    </source>
</evidence>
<dbReference type="AlphaFoldDB" id="A0A545SPX9"/>
<dbReference type="InterPro" id="IPR021276">
    <property type="entry name" value="DUF2855"/>
</dbReference>